<keyword evidence="7 10" id="KW-1133">Transmembrane helix</keyword>
<dbReference type="GO" id="GO:0006493">
    <property type="term" value="P:protein O-linked glycosylation"/>
    <property type="evidence" value="ECO:0007669"/>
    <property type="project" value="TreeGrafter"/>
</dbReference>
<dbReference type="GO" id="GO:0016758">
    <property type="term" value="F:hexosyltransferase activity"/>
    <property type="evidence" value="ECO:0007669"/>
    <property type="project" value="InterPro"/>
</dbReference>
<accession>A0A811L316</accession>
<dbReference type="Proteomes" id="UP000783686">
    <property type="component" value="Unassembled WGS sequence"/>
</dbReference>
<evidence type="ECO:0000256" key="9">
    <source>
        <dbReference type="ARBA" id="ARBA00023136"/>
    </source>
</evidence>
<dbReference type="Proteomes" id="UP000614601">
    <property type="component" value="Unassembled WGS sequence"/>
</dbReference>
<keyword evidence="6 10" id="KW-0735">Signal-anchor</keyword>
<dbReference type="Pfam" id="PF01762">
    <property type="entry name" value="Galactosyl_T"/>
    <property type="match status" value="1"/>
</dbReference>
<comment type="caution">
    <text evidence="11">The sequence shown here is derived from an EMBL/GenBank/DDBJ whole genome shotgun (WGS) entry which is preliminary data.</text>
</comment>
<keyword evidence="4" id="KW-0808">Transferase</keyword>
<keyword evidence="9 10" id="KW-0472">Membrane</keyword>
<evidence type="ECO:0000256" key="10">
    <source>
        <dbReference type="RuleBase" id="RU363063"/>
    </source>
</evidence>
<evidence type="ECO:0000313" key="11">
    <source>
        <dbReference type="EMBL" id="CAD5221942.1"/>
    </source>
</evidence>
<dbReference type="EMBL" id="CAJFCW020000004">
    <property type="protein sequence ID" value="CAG9115699.1"/>
    <property type="molecule type" value="Genomic_DNA"/>
</dbReference>
<name>A0A811L316_9BILA</name>
<evidence type="ECO:0000313" key="12">
    <source>
        <dbReference type="Proteomes" id="UP000614601"/>
    </source>
</evidence>
<organism evidence="11 12">
    <name type="scientific">Bursaphelenchus okinawaensis</name>
    <dbReference type="NCBI Taxonomy" id="465554"/>
    <lineage>
        <taxon>Eukaryota</taxon>
        <taxon>Metazoa</taxon>
        <taxon>Ecdysozoa</taxon>
        <taxon>Nematoda</taxon>
        <taxon>Chromadorea</taxon>
        <taxon>Rhabditida</taxon>
        <taxon>Tylenchina</taxon>
        <taxon>Tylenchomorpha</taxon>
        <taxon>Aphelenchoidea</taxon>
        <taxon>Aphelenchoididae</taxon>
        <taxon>Bursaphelenchus</taxon>
    </lineage>
</organism>
<keyword evidence="8 10" id="KW-0333">Golgi apparatus</keyword>
<evidence type="ECO:0000256" key="7">
    <source>
        <dbReference type="ARBA" id="ARBA00022989"/>
    </source>
</evidence>
<comment type="similarity">
    <text evidence="2 10">Belongs to the glycosyltransferase 31 family.</text>
</comment>
<protein>
    <recommendedName>
        <fullName evidence="10">Hexosyltransferase</fullName>
        <ecNumber evidence="10">2.4.1.-</ecNumber>
    </recommendedName>
</protein>
<feature type="transmembrane region" description="Helical" evidence="10">
    <location>
        <begin position="12"/>
        <end position="34"/>
    </location>
</feature>
<gene>
    <name evidence="11" type="ORF">BOKJ2_LOCUS9697</name>
</gene>
<reference evidence="11" key="1">
    <citation type="submission" date="2020-09" db="EMBL/GenBank/DDBJ databases">
        <authorList>
            <person name="Kikuchi T."/>
        </authorList>
    </citation>
    <scope>NUCLEOTIDE SEQUENCE</scope>
    <source>
        <strain evidence="11">SH1</strain>
    </source>
</reference>
<keyword evidence="12" id="KW-1185">Reference proteome</keyword>
<evidence type="ECO:0000256" key="6">
    <source>
        <dbReference type="ARBA" id="ARBA00022968"/>
    </source>
</evidence>
<evidence type="ECO:0000256" key="1">
    <source>
        <dbReference type="ARBA" id="ARBA00004323"/>
    </source>
</evidence>
<dbReference type="Gene3D" id="3.90.550.50">
    <property type="match status" value="1"/>
</dbReference>
<evidence type="ECO:0000256" key="5">
    <source>
        <dbReference type="ARBA" id="ARBA00022692"/>
    </source>
</evidence>
<evidence type="ECO:0000256" key="2">
    <source>
        <dbReference type="ARBA" id="ARBA00008661"/>
    </source>
</evidence>
<dbReference type="GO" id="GO:0000139">
    <property type="term" value="C:Golgi membrane"/>
    <property type="evidence" value="ECO:0007669"/>
    <property type="project" value="UniProtKB-SubCell"/>
</dbReference>
<dbReference type="OrthoDB" id="6355886at2759"/>
<dbReference type="EC" id="2.4.1.-" evidence="10"/>
<dbReference type="PANTHER" id="PTHR11214:SF314">
    <property type="entry name" value="HEXOSYLTRANSFERASE"/>
    <property type="match status" value="1"/>
</dbReference>
<dbReference type="EMBL" id="CAJFDH010000004">
    <property type="protein sequence ID" value="CAD5221942.1"/>
    <property type="molecule type" value="Genomic_DNA"/>
</dbReference>
<sequence length="350" mass="40552">MQPVNHFKAQYAAHRVLIAITYVILIFSLLYLLLHTIPLQKAKLWNEEKFVLKFKTNSFEYVVRAPNGSYCDDAKAIVLLPTRPTYGGLDARLAIRDSWLKSENVPKGIKYKFVLGLPQHASQSRIKKLNRMLKEEQDEYNDMIIYNLPDTYNNLFVKTGVLLQWQQKYCANAKYVIKADDDTVIDLHRLNKQLDIWFSAEAKQYKKLVWGQVLSNSTVIRNKEDKWYLAENKYDKEYFPSYTNGAVYVMTTEATAAILNSTEKVEDIFLEDVLYTGILRQEAGISIMNVETFYPEYWFHEYCENNMPILAGVYGLSTNSVDSMYKTLQSIDCSKPKSLNGSYEYVNRGS</sequence>
<comment type="subcellular location">
    <subcellularLocation>
        <location evidence="1 10">Golgi apparatus membrane</location>
        <topology evidence="1 10">Single-pass type II membrane protein</topology>
    </subcellularLocation>
</comment>
<evidence type="ECO:0000256" key="4">
    <source>
        <dbReference type="ARBA" id="ARBA00022679"/>
    </source>
</evidence>
<evidence type="ECO:0000256" key="3">
    <source>
        <dbReference type="ARBA" id="ARBA00022676"/>
    </source>
</evidence>
<dbReference type="PANTHER" id="PTHR11214">
    <property type="entry name" value="BETA-1,3-N-ACETYLGLUCOSAMINYLTRANSFERASE"/>
    <property type="match status" value="1"/>
</dbReference>
<proteinExistence type="inferred from homology"/>
<dbReference type="InterPro" id="IPR002659">
    <property type="entry name" value="Glyco_trans_31"/>
</dbReference>
<evidence type="ECO:0000256" key="8">
    <source>
        <dbReference type="ARBA" id="ARBA00023034"/>
    </source>
</evidence>
<keyword evidence="3 10" id="KW-0328">Glycosyltransferase</keyword>
<dbReference type="AlphaFoldDB" id="A0A811L316"/>
<keyword evidence="5 10" id="KW-0812">Transmembrane</keyword>